<feature type="region of interest" description="Disordered" evidence="1">
    <location>
        <begin position="105"/>
        <end position="124"/>
    </location>
</feature>
<dbReference type="CDD" id="cd00170">
    <property type="entry name" value="SEC14"/>
    <property type="match status" value="1"/>
</dbReference>
<protein>
    <recommendedName>
        <fullName evidence="2">CRAL-TRIO domain-containing protein</fullName>
    </recommendedName>
</protein>
<organism evidence="3 4">
    <name type="scientific">Cladonia borealis</name>
    <dbReference type="NCBI Taxonomy" id="184061"/>
    <lineage>
        <taxon>Eukaryota</taxon>
        <taxon>Fungi</taxon>
        <taxon>Dikarya</taxon>
        <taxon>Ascomycota</taxon>
        <taxon>Pezizomycotina</taxon>
        <taxon>Lecanoromycetes</taxon>
        <taxon>OSLEUM clade</taxon>
        <taxon>Lecanoromycetidae</taxon>
        <taxon>Lecanorales</taxon>
        <taxon>Lecanorineae</taxon>
        <taxon>Cladoniaceae</taxon>
        <taxon>Cladonia</taxon>
    </lineage>
</organism>
<feature type="region of interest" description="Disordered" evidence="1">
    <location>
        <begin position="66"/>
        <end position="87"/>
    </location>
</feature>
<dbReference type="InterPro" id="IPR052578">
    <property type="entry name" value="PI_Transfer_CRAL-TRIO"/>
</dbReference>
<dbReference type="Proteomes" id="UP001166286">
    <property type="component" value="Unassembled WGS sequence"/>
</dbReference>
<name>A0AA39U4S7_9LECA</name>
<dbReference type="Gene3D" id="3.40.525.10">
    <property type="entry name" value="CRAL-TRIO lipid binding domain"/>
    <property type="match status" value="1"/>
</dbReference>
<dbReference type="Pfam" id="PF00650">
    <property type="entry name" value="CRAL_TRIO"/>
    <property type="match status" value="1"/>
</dbReference>
<comment type="caution">
    <text evidence="3">The sequence shown here is derived from an EMBL/GenBank/DDBJ whole genome shotgun (WGS) entry which is preliminary data.</text>
</comment>
<feature type="compositionally biased region" description="Low complexity" evidence="1">
    <location>
        <begin position="38"/>
        <end position="54"/>
    </location>
</feature>
<sequence length="401" mass="45117">MTAQEPVMNGLSTEKEETTNDHIAEPVEPSASPVPPIALTASTPPTTDSPTLPLNPTVDGSINPVKTPFIHPTQTSKPTPHASLTPDQQTKYNSLLNKAQFWSQLPSTTTPTSPTPPEKTPLTDSERMWLTRDCLLRYLRASKWSEPLAAQRIQATLLWRREYGVESHTAEYISEENETGKQVVLGYDNEGRPCLYLNPHKQNTKGKEKQIQHLVFMLERCIDLMPAGQETLALLVNFKESRKGDGASVGQGRETLSILQNHYPERLGRACVKDVPWVIWGFFKLITPFIDPLTKQKLKFDEDLRLLVPPEQLLKSYGGDVEFEYVHEVYWPALIGLAESRRKSMWERWEQGGKRVGESEAFLKGVGESVSVGDEKGKEKKLGVETPKLRRTASFQDDAKE</sequence>
<dbReference type="AlphaFoldDB" id="A0AA39U4S7"/>
<dbReference type="InterPro" id="IPR036865">
    <property type="entry name" value="CRAL-TRIO_dom_sf"/>
</dbReference>
<keyword evidence="4" id="KW-1185">Reference proteome</keyword>
<dbReference type="SUPFAM" id="SSF52087">
    <property type="entry name" value="CRAL/TRIO domain"/>
    <property type="match status" value="1"/>
</dbReference>
<dbReference type="Pfam" id="PF03765">
    <property type="entry name" value="CRAL_TRIO_N"/>
    <property type="match status" value="1"/>
</dbReference>
<dbReference type="PROSITE" id="PS50191">
    <property type="entry name" value="CRAL_TRIO"/>
    <property type="match status" value="1"/>
</dbReference>
<reference evidence="3" key="1">
    <citation type="submission" date="2023-03" db="EMBL/GenBank/DDBJ databases">
        <title>Complete genome of Cladonia borealis.</title>
        <authorList>
            <person name="Park H."/>
        </authorList>
    </citation>
    <scope>NUCLEOTIDE SEQUENCE</scope>
    <source>
        <strain evidence="3">ANT050790</strain>
    </source>
</reference>
<feature type="domain" description="CRAL-TRIO" evidence="2">
    <location>
        <begin position="172"/>
        <end position="325"/>
    </location>
</feature>
<dbReference type="SUPFAM" id="SSF46938">
    <property type="entry name" value="CRAL/TRIO N-terminal domain"/>
    <property type="match status" value="1"/>
</dbReference>
<dbReference type="PANTHER" id="PTHR45824">
    <property type="entry name" value="GH16843P"/>
    <property type="match status" value="1"/>
</dbReference>
<evidence type="ECO:0000256" key="1">
    <source>
        <dbReference type="SAM" id="MobiDB-lite"/>
    </source>
</evidence>
<evidence type="ECO:0000259" key="2">
    <source>
        <dbReference type="PROSITE" id="PS50191"/>
    </source>
</evidence>
<dbReference type="InterPro" id="IPR001251">
    <property type="entry name" value="CRAL-TRIO_dom"/>
</dbReference>
<gene>
    <name evidence="3" type="ORF">JMJ35_009680</name>
</gene>
<feature type="compositionally biased region" description="Basic and acidic residues" evidence="1">
    <location>
        <begin position="13"/>
        <end position="25"/>
    </location>
</feature>
<dbReference type="EMBL" id="JAFEKC020000022">
    <property type="protein sequence ID" value="KAK0507791.1"/>
    <property type="molecule type" value="Genomic_DNA"/>
</dbReference>
<feature type="region of interest" description="Disordered" evidence="1">
    <location>
        <begin position="1"/>
        <end position="54"/>
    </location>
</feature>
<dbReference type="InterPro" id="IPR036273">
    <property type="entry name" value="CRAL/TRIO_N_dom_sf"/>
</dbReference>
<proteinExistence type="predicted"/>
<evidence type="ECO:0000313" key="3">
    <source>
        <dbReference type="EMBL" id="KAK0507791.1"/>
    </source>
</evidence>
<dbReference type="SMART" id="SM01100">
    <property type="entry name" value="CRAL_TRIO_N"/>
    <property type="match status" value="1"/>
</dbReference>
<dbReference type="SMART" id="SM00516">
    <property type="entry name" value="SEC14"/>
    <property type="match status" value="1"/>
</dbReference>
<dbReference type="InterPro" id="IPR011074">
    <property type="entry name" value="CRAL/TRIO_N_dom"/>
</dbReference>
<dbReference type="PANTHER" id="PTHR45824:SF29">
    <property type="entry name" value="GH16843P"/>
    <property type="match status" value="1"/>
</dbReference>
<accession>A0AA39U4S7</accession>
<dbReference type="GO" id="GO:0008526">
    <property type="term" value="F:phosphatidylinositol transfer activity"/>
    <property type="evidence" value="ECO:0007669"/>
    <property type="project" value="TreeGrafter"/>
</dbReference>
<evidence type="ECO:0000313" key="4">
    <source>
        <dbReference type="Proteomes" id="UP001166286"/>
    </source>
</evidence>